<evidence type="ECO:0000313" key="2">
    <source>
        <dbReference type="EMBL" id="OGH88191.1"/>
    </source>
</evidence>
<keyword evidence="1" id="KW-1133">Transmembrane helix</keyword>
<dbReference type="Proteomes" id="UP000177907">
    <property type="component" value="Unassembled WGS sequence"/>
</dbReference>
<reference evidence="2 3" key="1">
    <citation type="journal article" date="2016" name="Nat. Commun.">
        <title>Thousands of microbial genomes shed light on interconnected biogeochemical processes in an aquifer system.</title>
        <authorList>
            <person name="Anantharaman K."/>
            <person name="Brown C.T."/>
            <person name="Hug L.A."/>
            <person name="Sharon I."/>
            <person name="Castelle C.J."/>
            <person name="Probst A.J."/>
            <person name="Thomas B.C."/>
            <person name="Singh A."/>
            <person name="Wilkins M.J."/>
            <person name="Karaoz U."/>
            <person name="Brodie E.L."/>
            <person name="Williams K.H."/>
            <person name="Hubbard S.S."/>
            <person name="Banfield J.F."/>
        </authorList>
    </citation>
    <scope>NUCLEOTIDE SEQUENCE [LARGE SCALE GENOMIC DNA]</scope>
</reference>
<evidence type="ECO:0000256" key="1">
    <source>
        <dbReference type="SAM" id="Phobius"/>
    </source>
</evidence>
<comment type="caution">
    <text evidence="2">The sequence shown here is derived from an EMBL/GenBank/DDBJ whole genome shotgun (WGS) entry which is preliminary data.</text>
</comment>
<dbReference type="AlphaFoldDB" id="A0A1F6NWD2"/>
<gene>
    <name evidence="2" type="ORF">A3J93_00415</name>
</gene>
<keyword evidence="1" id="KW-0472">Membrane</keyword>
<dbReference type="STRING" id="1798704.A3J93_00415"/>
<protein>
    <submittedName>
        <fullName evidence="2">Uncharacterized protein</fullName>
    </submittedName>
</protein>
<name>A0A1F6NWD2_9BACT</name>
<feature type="transmembrane region" description="Helical" evidence="1">
    <location>
        <begin position="54"/>
        <end position="73"/>
    </location>
</feature>
<dbReference type="EMBL" id="MFQZ01000005">
    <property type="protein sequence ID" value="OGH88191.1"/>
    <property type="molecule type" value="Genomic_DNA"/>
</dbReference>
<evidence type="ECO:0000313" key="3">
    <source>
        <dbReference type="Proteomes" id="UP000177907"/>
    </source>
</evidence>
<organism evidence="2 3">
    <name type="scientific">Candidatus Magasanikbacteria bacterium RIFOXYC2_FULL_42_28</name>
    <dbReference type="NCBI Taxonomy" id="1798704"/>
    <lineage>
        <taxon>Bacteria</taxon>
        <taxon>Candidatus Magasanikiibacteriota</taxon>
    </lineage>
</organism>
<proteinExistence type="predicted"/>
<sequence length="78" mass="9216">MFKTFIDILVAIWAVFKHHLKEWGGFYLASAIWAGVFQSLSRNSDILYWGDTDYWGWLFFTYFALITGFSFGMNKNKK</sequence>
<keyword evidence="1" id="KW-0812">Transmembrane</keyword>
<accession>A0A1F6NWD2</accession>